<accession>A0ABP8QVN4</accession>
<dbReference type="SMART" id="SM00867">
    <property type="entry name" value="YceI"/>
    <property type="match status" value="1"/>
</dbReference>
<name>A0ABP8QVN4_9SPHI</name>
<dbReference type="SUPFAM" id="SSF101874">
    <property type="entry name" value="YceI-like"/>
    <property type="match status" value="1"/>
</dbReference>
<feature type="domain" description="Lipid/polyisoprenoid-binding YceI-like" evidence="1">
    <location>
        <begin position="10"/>
        <end position="176"/>
    </location>
</feature>
<dbReference type="InterPro" id="IPR036761">
    <property type="entry name" value="TTHA0802/YceI-like_sf"/>
</dbReference>
<organism evidence="2 3">
    <name type="scientific">Sphingobacterium thermophilum</name>
    <dbReference type="NCBI Taxonomy" id="768534"/>
    <lineage>
        <taxon>Bacteria</taxon>
        <taxon>Pseudomonadati</taxon>
        <taxon>Bacteroidota</taxon>
        <taxon>Sphingobacteriia</taxon>
        <taxon>Sphingobacteriales</taxon>
        <taxon>Sphingobacteriaceae</taxon>
        <taxon>Sphingobacterium</taxon>
    </lineage>
</organism>
<evidence type="ECO:0000313" key="3">
    <source>
        <dbReference type="Proteomes" id="UP001500394"/>
    </source>
</evidence>
<dbReference type="Pfam" id="PF04264">
    <property type="entry name" value="YceI"/>
    <property type="match status" value="1"/>
</dbReference>
<sequence length="178" mass="19487">MISYGQKIDRFEINTSKSLIRWAGKKIVGEETAGTIQLAGGFLGVKGKQLAEGEVVVDTKSIASEKAPARLISHLKNEDFFDVEKFPTASFVITSVKVEDRQAHVTGKMTIKGITHSLSFPAEVTYGKDVVVAKASEVKVDRTKFDIKYRSGSIFSGLGDNAIEDYFVLNIVLVAEKK</sequence>
<keyword evidence="3" id="KW-1185">Reference proteome</keyword>
<gene>
    <name evidence="2" type="ORF">GCM10023173_03760</name>
</gene>
<proteinExistence type="predicted"/>
<comment type="caution">
    <text evidence="2">The sequence shown here is derived from an EMBL/GenBank/DDBJ whole genome shotgun (WGS) entry which is preliminary data.</text>
</comment>
<dbReference type="InterPro" id="IPR007372">
    <property type="entry name" value="Lipid/polyisoprenoid-bd_YceI"/>
</dbReference>
<dbReference type="PANTHER" id="PTHR34406:SF1">
    <property type="entry name" value="PROTEIN YCEI"/>
    <property type="match status" value="1"/>
</dbReference>
<evidence type="ECO:0000313" key="2">
    <source>
        <dbReference type="EMBL" id="GAA4511249.1"/>
    </source>
</evidence>
<reference evidence="3" key="1">
    <citation type="journal article" date="2019" name="Int. J. Syst. Evol. Microbiol.">
        <title>The Global Catalogue of Microorganisms (GCM) 10K type strain sequencing project: providing services to taxonomists for standard genome sequencing and annotation.</title>
        <authorList>
            <consortium name="The Broad Institute Genomics Platform"/>
            <consortium name="The Broad Institute Genome Sequencing Center for Infectious Disease"/>
            <person name="Wu L."/>
            <person name="Ma J."/>
        </authorList>
    </citation>
    <scope>NUCLEOTIDE SEQUENCE [LARGE SCALE GENOMIC DNA]</scope>
    <source>
        <strain evidence="3">JCM 17858</strain>
    </source>
</reference>
<evidence type="ECO:0000259" key="1">
    <source>
        <dbReference type="SMART" id="SM00867"/>
    </source>
</evidence>
<dbReference type="EMBL" id="BAABGR010000004">
    <property type="protein sequence ID" value="GAA4511249.1"/>
    <property type="molecule type" value="Genomic_DNA"/>
</dbReference>
<dbReference type="PANTHER" id="PTHR34406">
    <property type="entry name" value="PROTEIN YCEI"/>
    <property type="match status" value="1"/>
</dbReference>
<protein>
    <submittedName>
        <fullName evidence="2">YceI family protein</fullName>
    </submittedName>
</protein>
<dbReference type="Gene3D" id="2.40.128.110">
    <property type="entry name" value="Lipid/polyisoprenoid-binding, YceI-like"/>
    <property type="match status" value="1"/>
</dbReference>
<dbReference type="Proteomes" id="UP001500394">
    <property type="component" value="Unassembled WGS sequence"/>
</dbReference>